<sequence length="343" mass="37515">MIAQRVCFVAASAVHCYASDGSNYTTINFASASNANPRALKASNGSLFFKADAPYGYAGELGVVYRSDPPFTTATLLSVPNSGSVPPPSPPVAPGTVPGGDGCDNVVGFRTMAIAFLFITSLPVLLTSVTIWSKLRIPSMSFATFCGVSAVVINVYALIDPAGSVADIFIRWWFFAFSTAWLVVYVVLKLQNRIDLTTFRWAVDVGCIAYVASMHAIVHVPFTTDWWRWVIYQFTMLLPMVILALVSTNTTTGLPTFLVGLAIFVDAWKITIEMRSFMTSDPTFQTFITFAFLGGIGFVIIFAAMSYNKYKDAITQAVDRFAATFVPMRKPFKTLNEEAIQMS</sequence>
<proteinExistence type="predicted"/>
<dbReference type="Proteomes" id="UP000037460">
    <property type="component" value="Unassembled WGS sequence"/>
</dbReference>
<feature type="transmembrane region" description="Helical" evidence="1">
    <location>
        <begin position="112"/>
        <end position="132"/>
    </location>
</feature>
<comment type="caution">
    <text evidence="2">The sequence shown here is derived from an EMBL/GenBank/DDBJ whole genome shotgun (WGS) entry which is preliminary data.</text>
</comment>
<keyword evidence="1" id="KW-0472">Membrane</keyword>
<gene>
    <name evidence="2" type="ORF">Ctob_012135</name>
</gene>
<name>A0A0M0LPW7_9EUKA</name>
<feature type="transmembrane region" description="Helical" evidence="1">
    <location>
        <begin position="284"/>
        <end position="305"/>
    </location>
</feature>
<evidence type="ECO:0000256" key="1">
    <source>
        <dbReference type="SAM" id="Phobius"/>
    </source>
</evidence>
<dbReference type="OrthoDB" id="10582532at2759"/>
<keyword evidence="1" id="KW-0812">Transmembrane</keyword>
<keyword evidence="3" id="KW-1185">Reference proteome</keyword>
<dbReference type="EMBL" id="JWZX01000392">
    <property type="protein sequence ID" value="KOO53074.1"/>
    <property type="molecule type" value="Genomic_DNA"/>
</dbReference>
<feature type="transmembrane region" description="Helical" evidence="1">
    <location>
        <begin position="253"/>
        <end position="272"/>
    </location>
</feature>
<organism evidence="2 3">
    <name type="scientific">Chrysochromulina tobinii</name>
    <dbReference type="NCBI Taxonomy" id="1460289"/>
    <lineage>
        <taxon>Eukaryota</taxon>
        <taxon>Haptista</taxon>
        <taxon>Haptophyta</taxon>
        <taxon>Prymnesiophyceae</taxon>
        <taxon>Prymnesiales</taxon>
        <taxon>Chrysochromulinaceae</taxon>
        <taxon>Chrysochromulina</taxon>
    </lineage>
</organism>
<feature type="transmembrane region" description="Helical" evidence="1">
    <location>
        <begin position="200"/>
        <end position="220"/>
    </location>
</feature>
<feature type="transmembrane region" description="Helical" evidence="1">
    <location>
        <begin position="139"/>
        <end position="158"/>
    </location>
</feature>
<keyword evidence="1" id="KW-1133">Transmembrane helix</keyword>
<evidence type="ECO:0000313" key="3">
    <source>
        <dbReference type="Proteomes" id="UP000037460"/>
    </source>
</evidence>
<feature type="transmembrane region" description="Helical" evidence="1">
    <location>
        <begin position="170"/>
        <end position="188"/>
    </location>
</feature>
<evidence type="ECO:0000313" key="2">
    <source>
        <dbReference type="EMBL" id="KOO53074.1"/>
    </source>
</evidence>
<feature type="transmembrane region" description="Helical" evidence="1">
    <location>
        <begin position="226"/>
        <end position="246"/>
    </location>
</feature>
<dbReference type="AlphaFoldDB" id="A0A0M0LPW7"/>
<protein>
    <submittedName>
        <fullName evidence="2">Uncharacterized protein</fullName>
    </submittedName>
</protein>
<reference evidence="3" key="1">
    <citation type="journal article" date="2015" name="PLoS Genet.">
        <title>Genome Sequence and Transcriptome Analyses of Chrysochromulina tobin: Metabolic Tools for Enhanced Algal Fitness in the Prominent Order Prymnesiales (Haptophyceae).</title>
        <authorList>
            <person name="Hovde B.T."/>
            <person name="Deodato C.R."/>
            <person name="Hunsperger H.M."/>
            <person name="Ryken S.A."/>
            <person name="Yost W."/>
            <person name="Jha R.K."/>
            <person name="Patterson J."/>
            <person name="Monnat R.J. Jr."/>
            <person name="Barlow S.B."/>
            <person name="Starkenburg S.R."/>
            <person name="Cattolico R.A."/>
        </authorList>
    </citation>
    <scope>NUCLEOTIDE SEQUENCE</scope>
    <source>
        <strain evidence="3">CCMP291</strain>
    </source>
</reference>
<accession>A0A0M0LPW7</accession>